<feature type="domain" description="Histone acetyltransferase Rv0428c-like SH3" evidence="1">
    <location>
        <begin position="16"/>
        <end position="66"/>
    </location>
</feature>
<dbReference type="InterPro" id="IPR056934">
    <property type="entry name" value="SH3_Rv0428c"/>
</dbReference>
<dbReference type="Proteomes" id="UP001623384">
    <property type="component" value="Chromosome"/>
</dbReference>
<dbReference type="RefSeq" id="WP_406637259.1">
    <property type="nucleotide sequence ID" value="NZ_CP148033.1"/>
</dbReference>
<dbReference type="Pfam" id="PF24551">
    <property type="entry name" value="SH3_Rv0428c"/>
    <property type="match status" value="1"/>
</dbReference>
<gene>
    <name evidence="2" type="ORF">WHH00_05740</name>
</gene>
<evidence type="ECO:0000313" key="2">
    <source>
        <dbReference type="EMBL" id="WXK94305.1"/>
    </source>
</evidence>
<proteinExistence type="predicted"/>
<accession>A0ABZ2R7A6</accession>
<dbReference type="EMBL" id="CP148033">
    <property type="protein sequence ID" value="WXK94305.1"/>
    <property type="molecule type" value="Genomic_DNA"/>
</dbReference>
<organism evidence="2 3">
    <name type="scientific">Pseudarthrobacter quantipunctorum</name>
    <dbReference type="NCBI Taxonomy" id="3128980"/>
    <lineage>
        <taxon>Bacteria</taxon>
        <taxon>Bacillati</taxon>
        <taxon>Actinomycetota</taxon>
        <taxon>Actinomycetes</taxon>
        <taxon>Micrococcales</taxon>
        <taxon>Micrococcaceae</taxon>
        <taxon>Pseudarthrobacter</taxon>
    </lineage>
</organism>
<evidence type="ECO:0000259" key="1">
    <source>
        <dbReference type="Pfam" id="PF24551"/>
    </source>
</evidence>
<keyword evidence="3" id="KW-1185">Reference proteome</keyword>
<evidence type="ECO:0000313" key="3">
    <source>
        <dbReference type="Proteomes" id="UP001623384"/>
    </source>
</evidence>
<sequence length="79" mass="8268">MSQPVPPPAGFLSGAAPGLRVVVRYRIEGGLTDALGHLVACDAGACTIRTRKADVVIQLSDVVAAKEVPPPPERRRPAQ</sequence>
<reference evidence="2 3" key="1">
    <citation type="submission" date="2024-03" db="EMBL/GenBank/DDBJ databases">
        <title>Rhodococcus navarretei sp. nov. and Pseudarthrobacter quantumdoti sp. nov., two new species with the ability to biosynthesize Quantum Dots isolated from soil samples at Union Glacier, Antarctica.</title>
        <authorList>
            <person name="Vargas M."/>
        </authorList>
    </citation>
    <scope>NUCLEOTIDE SEQUENCE [LARGE SCALE GENOMIC DNA]</scope>
    <source>
        <strain evidence="2 3">RC-2-3</strain>
    </source>
</reference>
<protein>
    <recommendedName>
        <fullName evidence="1">Histone acetyltransferase Rv0428c-like SH3 domain-containing protein</fullName>
    </recommendedName>
</protein>
<name>A0ABZ2R7A6_9MICC</name>